<dbReference type="Proteomes" id="UP000789920">
    <property type="component" value="Unassembled WGS sequence"/>
</dbReference>
<comment type="caution">
    <text evidence="1">The sequence shown here is derived from an EMBL/GenBank/DDBJ whole genome shotgun (WGS) entry which is preliminary data.</text>
</comment>
<organism evidence="1 2">
    <name type="scientific">Racocetra persica</name>
    <dbReference type="NCBI Taxonomy" id="160502"/>
    <lineage>
        <taxon>Eukaryota</taxon>
        <taxon>Fungi</taxon>
        <taxon>Fungi incertae sedis</taxon>
        <taxon>Mucoromycota</taxon>
        <taxon>Glomeromycotina</taxon>
        <taxon>Glomeromycetes</taxon>
        <taxon>Diversisporales</taxon>
        <taxon>Gigasporaceae</taxon>
        <taxon>Racocetra</taxon>
    </lineage>
</organism>
<accession>A0ACA9LIH2</accession>
<evidence type="ECO:0000313" key="1">
    <source>
        <dbReference type="EMBL" id="CAG8527535.1"/>
    </source>
</evidence>
<name>A0ACA9LIH2_9GLOM</name>
<evidence type="ECO:0000313" key="2">
    <source>
        <dbReference type="Proteomes" id="UP000789920"/>
    </source>
</evidence>
<reference evidence="1" key="1">
    <citation type="submission" date="2021-06" db="EMBL/GenBank/DDBJ databases">
        <authorList>
            <person name="Kallberg Y."/>
            <person name="Tangrot J."/>
            <person name="Rosling A."/>
        </authorList>
    </citation>
    <scope>NUCLEOTIDE SEQUENCE</scope>
    <source>
        <strain evidence="1">MA461A</strain>
    </source>
</reference>
<dbReference type="EMBL" id="CAJVQC010003472">
    <property type="protein sequence ID" value="CAG8527535.1"/>
    <property type="molecule type" value="Genomic_DNA"/>
</dbReference>
<protein>
    <submittedName>
        <fullName evidence="1">28733_t:CDS:1</fullName>
    </submittedName>
</protein>
<proteinExistence type="predicted"/>
<gene>
    <name evidence="1" type="ORF">RPERSI_LOCUS2988</name>
</gene>
<sequence>GTCRDCSNKEDTKNADLFFEIGGADCLDCPDGDNGKNESGEEK</sequence>
<keyword evidence="2" id="KW-1185">Reference proteome</keyword>
<feature type="non-terminal residue" evidence="1">
    <location>
        <position position="1"/>
    </location>
</feature>